<dbReference type="InterPro" id="IPR002177">
    <property type="entry name" value="DPS_DNA-bd"/>
</dbReference>
<dbReference type="GO" id="GO:0016722">
    <property type="term" value="F:oxidoreductase activity, acting on metal ions"/>
    <property type="evidence" value="ECO:0007669"/>
    <property type="project" value="InterPro"/>
</dbReference>
<dbReference type="Proteomes" id="UP000292424">
    <property type="component" value="Chromosome"/>
</dbReference>
<organism evidence="4 5">
    <name type="scientific">Rhizosphaericola mali</name>
    <dbReference type="NCBI Taxonomy" id="2545455"/>
    <lineage>
        <taxon>Bacteria</taxon>
        <taxon>Pseudomonadati</taxon>
        <taxon>Bacteroidota</taxon>
        <taxon>Chitinophagia</taxon>
        <taxon>Chitinophagales</taxon>
        <taxon>Chitinophagaceae</taxon>
        <taxon>Rhizosphaericola</taxon>
    </lineage>
</organism>
<evidence type="ECO:0000313" key="4">
    <source>
        <dbReference type="EMBL" id="QES90081.1"/>
    </source>
</evidence>
<dbReference type="PIRSF" id="PIRSF005900">
    <property type="entry name" value="Dps"/>
    <property type="match status" value="1"/>
</dbReference>
<dbReference type="InterPro" id="IPR023188">
    <property type="entry name" value="DPS_DNA-bd_CS"/>
</dbReference>
<dbReference type="InterPro" id="IPR009078">
    <property type="entry name" value="Ferritin-like_SF"/>
</dbReference>
<dbReference type="Pfam" id="PF00210">
    <property type="entry name" value="Ferritin"/>
    <property type="match status" value="1"/>
</dbReference>
<evidence type="ECO:0000256" key="2">
    <source>
        <dbReference type="RuleBase" id="RU003875"/>
    </source>
</evidence>
<evidence type="ECO:0000259" key="3">
    <source>
        <dbReference type="Pfam" id="PF00210"/>
    </source>
</evidence>
<dbReference type="PRINTS" id="PR01346">
    <property type="entry name" value="HELNAPAPROT"/>
</dbReference>
<dbReference type="PANTHER" id="PTHR42932:SF3">
    <property type="entry name" value="DNA PROTECTION DURING STARVATION PROTEIN"/>
    <property type="match status" value="1"/>
</dbReference>
<dbReference type="Gene3D" id="1.20.1260.10">
    <property type="match status" value="1"/>
</dbReference>
<sequence length="157" mass="18003">MEAQIGIKQEFLLQVAISLGKVLADEFVLYTKTRKAHWCVTGSDFHSKHLFFEAQYNQLADIIDDVAERIRSLGHFPPATLKEYLELTHLTEQSREKNDSLGYIKELLSDHESILIHLRENIDGYANALKDAGSSDYITGLMETHEKMAWMLRAHLD</sequence>
<accession>A0A5P2GEP5</accession>
<protein>
    <submittedName>
        <fullName evidence="4">DNA starvation/stationary phase protection protein</fullName>
    </submittedName>
</protein>
<dbReference type="KEGG" id="arac:E0W69_015935"/>
<dbReference type="EMBL" id="CP044016">
    <property type="protein sequence ID" value="QES90081.1"/>
    <property type="molecule type" value="Genomic_DNA"/>
</dbReference>
<evidence type="ECO:0000256" key="1">
    <source>
        <dbReference type="ARBA" id="ARBA00009497"/>
    </source>
</evidence>
<dbReference type="AlphaFoldDB" id="A0A5P2GEP5"/>
<proteinExistence type="inferred from homology"/>
<comment type="similarity">
    <text evidence="1 2">Belongs to the Dps family.</text>
</comment>
<dbReference type="CDD" id="cd01043">
    <property type="entry name" value="DPS"/>
    <property type="match status" value="1"/>
</dbReference>
<dbReference type="InterPro" id="IPR008331">
    <property type="entry name" value="Ferritin_DPS_dom"/>
</dbReference>
<dbReference type="PROSITE" id="PS00819">
    <property type="entry name" value="DPS_2"/>
    <property type="match status" value="1"/>
</dbReference>
<gene>
    <name evidence="4" type="ORF">E0W69_015935</name>
</gene>
<keyword evidence="5" id="KW-1185">Reference proteome</keyword>
<dbReference type="SUPFAM" id="SSF47240">
    <property type="entry name" value="Ferritin-like"/>
    <property type="match status" value="1"/>
</dbReference>
<evidence type="ECO:0000313" key="5">
    <source>
        <dbReference type="Proteomes" id="UP000292424"/>
    </source>
</evidence>
<feature type="domain" description="Ferritin/DPS" evidence="3">
    <location>
        <begin position="19"/>
        <end position="157"/>
    </location>
</feature>
<dbReference type="InterPro" id="IPR012347">
    <property type="entry name" value="Ferritin-like"/>
</dbReference>
<dbReference type="OrthoDB" id="9797023at2"/>
<dbReference type="PANTHER" id="PTHR42932">
    <property type="entry name" value="GENERAL STRESS PROTEIN 20U"/>
    <property type="match status" value="1"/>
</dbReference>
<name>A0A5P2GEP5_9BACT</name>
<dbReference type="RefSeq" id="WP_131331037.1">
    <property type="nucleotide sequence ID" value="NZ_CP044016.1"/>
</dbReference>
<dbReference type="GO" id="GO:0008199">
    <property type="term" value="F:ferric iron binding"/>
    <property type="evidence" value="ECO:0007669"/>
    <property type="project" value="InterPro"/>
</dbReference>
<reference evidence="4 5" key="1">
    <citation type="submission" date="2019-09" db="EMBL/GenBank/DDBJ databases">
        <title>Complete genome sequence of Arachidicoccus sp. B3-10 isolated from apple orchard soil.</title>
        <authorList>
            <person name="Kim H.S."/>
            <person name="Han K.-I."/>
            <person name="Suh M.K."/>
            <person name="Lee K.C."/>
            <person name="Eom M.K."/>
            <person name="Kim J.-S."/>
            <person name="Kang S.W."/>
            <person name="Sin Y."/>
            <person name="Lee J.-S."/>
        </authorList>
    </citation>
    <scope>NUCLEOTIDE SEQUENCE [LARGE SCALE GENOMIC DNA]</scope>
    <source>
        <strain evidence="4 5">B3-10</strain>
    </source>
</reference>